<evidence type="ECO:0000313" key="2">
    <source>
        <dbReference type="Proteomes" id="UP000223875"/>
    </source>
</evidence>
<protein>
    <submittedName>
        <fullName evidence="1">Uncharacterized protein</fullName>
    </submittedName>
</protein>
<accession>A0A0U1ZAD0</accession>
<reference evidence="1 2" key="1">
    <citation type="submission" date="2015-01" db="EMBL/GenBank/DDBJ databases">
        <title>Genomic characterization of bacteriophage ITL-1, lytic for Rasltonia solanacearum.</title>
        <authorList>
            <person name="Hernandez-Romano J."/>
            <person name="Martinez-Barnetche J."/>
            <person name="Tellez-Sosa J.M."/>
            <person name="Gomez-Barreto R.E."/>
            <person name="Teran-Leon I."/>
            <person name="Serrano-Plancarte R."/>
            <person name="Zavala-Padilla G."/>
            <person name="Estrada-Carrillo M."/>
        </authorList>
    </citation>
    <scope>NUCLEOTIDE SEQUENCE [LARGE SCALE GENOMIC DNA]</scope>
</reference>
<proteinExistence type="predicted"/>
<organism evidence="1 2">
    <name type="scientific">Ralstonia phage phiITL-1</name>
    <dbReference type="NCBI Taxonomy" id="1597967"/>
    <lineage>
        <taxon>Viruses</taxon>
        <taxon>Duplodnaviria</taxon>
        <taxon>Heunggongvirae</taxon>
        <taxon>Uroviricota</taxon>
        <taxon>Caudoviricetes</taxon>
        <taxon>Autographivirales</taxon>
        <taxon>Autotranscriptaviridae</taxon>
        <taxon>Serkorvirus</taxon>
        <taxon>Serkorvirus ITL1</taxon>
    </lineage>
</organism>
<evidence type="ECO:0000313" key="1">
    <source>
        <dbReference type="EMBL" id="AJT60817.1"/>
    </source>
</evidence>
<dbReference type="RefSeq" id="YP_009785070.1">
    <property type="nucleotide sequence ID" value="NC_047751.1"/>
</dbReference>
<dbReference type="GeneID" id="54975116"/>
<sequence length="111" mass="12554">MNGKFPFFTPSEKTCANCKHHQSGYWTDECLKFSREETRWEPIQGPYTYRNRVTCEDARGSSLLCGSMHEAKGWEPSRWALIKKGWACFPKGVTAVPIGLTLGLLLAAWIA</sequence>
<dbReference type="KEGG" id="vg:54975116"/>
<dbReference type="EMBL" id="KP343639">
    <property type="protein sequence ID" value="AJT60817.1"/>
    <property type="molecule type" value="Genomic_DNA"/>
</dbReference>
<name>A0A0U1ZAD0_9CAUD</name>
<keyword evidence="2" id="KW-1185">Reference proteome</keyword>
<dbReference type="Proteomes" id="UP000223875">
    <property type="component" value="Segment"/>
</dbReference>